<dbReference type="InterPro" id="IPR050561">
    <property type="entry name" value="PTP"/>
</dbReference>
<dbReference type="FunFam" id="3.90.190.10:FF:000038">
    <property type="entry name" value="Tyrosine-protein phosphatase CDC14"/>
    <property type="match status" value="1"/>
</dbReference>
<keyword evidence="9" id="KW-0378">Hydrolase</keyword>
<proteinExistence type="inferred from homology"/>
<dbReference type="SMART" id="SM00404">
    <property type="entry name" value="PTPc_motif"/>
    <property type="match status" value="1"/>
</dbReference>
<evidence type="ECO:0000256" key="6">
    <source>
        <dbReference type="ARBA" id="ARBA00022553"/>
    </source>
</evidence>
<feature type="region of interest" description="Disordered" evidence="13">
    <location>
        <begin position="617"/>
        <end position="642"/>
    </location>
</feature>
<comment type="caution">
    <text evidence="16">The sequence shown here is derived from an EMBL/GenBank/DDBJ whole genome shotgun (WGS) entry which is preliminary data.</text>
</comment>
<dbReference type="GO" id="GO:0033554">
    <property type="term" value="P:cellular response to stress"/>
    <property type="evidence" value="ECO:0007669"/>
    <property type="project" value="UniProtKB-ARBA"/>
</dbReference>
<evidence type="ECO:0000256" key="4">
    <source>
        <dbReference type="ARBA" id="ARBA00013064"/>
    </source>
</evidence>
<evidence type="ECO:0000256" key="13">
    <source>
        <dbReference type="SAM" id="MobiDB-lite"/>
    </source>
</evidence>
<feature type="compositionally biased region" description="Polar residues" evidence="13">
    <location>
        <begin position="425"/>
        <end position="434"/>
    </location>
</feature>
<evidence type="ECO:0000256" key="10">
    <source>
        <dbReference type="ARBA" id="ARBA00023242"/>
    </source>
</evidence>
<evidence type="ECO:0000256" key="11">
    <source>
        <dbReference type="ARBA" id="ARBA00023254"/>
    </source>
</evidence>
<dbReference type="PROSITE" id="PS50054">
    <property type="entry name" value="TYR_PHOSPHATASE_DUAL"/>
    <property type="match status" value="1"/>
</dbReference>
<dbReference type="GO" id="GO:0007096">
    <property type="term" value="P:regulation of exit from mitosis"/>
    <property type="evidence" value="ECO:0007669"/>
    <property type="project" value="UniProtKB-ARBA"/>
</dbReference>
<feature type="region of interest" description="Disordered" evidence="13">
    <location>
        <begin position="677"/>
        <end position="718"/>
    </location>
</feature>
<dbReference type="SMART" id="SM00195">
    <property type="entry name" value="DSPc"/>
    <property type="match status" value="1"/>
</dbReference>
<evidence type="ECO:0000256" key="1">
    <source>
        <dbReference type="ARBA" id="ARBA00004123"/>
    </source>
</evidence>
<keyword evidence="17" id="KW-1185">Reference proteome</keyword>
<evidence type="ECO:0000256" key="9">
    <source>
        <dbReference type="ARBA" id="ARBA00022801"/>
    </source>
</evidence>
<gene>
    <name evidence="16" type="primary">CDC14</name>
    <name evidence="16" type="ORF">BGZ70_007313</name>
</gene>
<feature type="compositionally biased region" description="Basic and acidic residues" evidence="13">
    <location>
        <begin position="84"/>
        <end position="109"/>
    </location>
</feature>
<dbReference type="SUPFAM" id="SSF52799">
    <property type="entry name" value="(Phosphotyrosine protein) phosphatases II"/>
    <property type="match status" value="2"/>
</dbReference>
<name>A0A9P6M338_MORAP</name>
<dbReference type="InterPro" id="IPR020422">
    <property type="entry name" value="TYR_PHOSPHATASE_DUAL_dom"/>
</dbReference>
<feature type="domain" description="Tyrosine-protein phosphatase" evidence="14">
    <location>
        <begin position="448"/>
        <end position="593"/>
    </location>
</feature>
<feature type="region of interest" description="Disordered" evidence="13">
    <location>
        <begin position="757"/>
        <end position="928"/>
    </location>
</feature>
<evidence type="ECO:0000259" key="15">
    <source>
        <dbReference type="PROSITE" id="PS50056"/>
    </source>
</evidence>
<dbReference type="GO" id="GO:0051321">
    <property type="term" value="P:meiotic cell cycle"/>
    <property type="evidence" value="ECO:0007669"/>
    <property type="project" value="UniProtKB-KW"/>
</dbReference>
<feature type="region of interest" description="Disordered" evidence="13">
    <location>
        <begin position="325"/>
        <end position="386"/>
    </location>
</feature>
<feature type="compositionally biased region" description="Polar residues" evidence="13">
    <location>
        <begin position="368"/>
        <end position="377"/>
    </location>
</feature>
<evidence type="ECO:0000259" key="14">
    <source>
        <dbReference type="PROSITE" id="PS50054"/>
    </source>
</evidence>
<evidence type="ECO:0000256" key="3">
    <source>
        <dbReference type="ARBA" id="ARBA00007315"/>
    </source>
</evidence>
<dbReference type="InterPro" id="IPR029260">
    <property type="entry name" value="DSPn"/>
</dbReference>
<comment type="similarity">
    <text evidence="3">Belongs to the protein-tyrosine phosphatase family. Non-receptor class CDC14 subfamily.</text>
</comment>
<dbReference type="GO" id="GO:0032954">
    <property type="term" value="P:regulation of cytokinetic process"/>
    <property type="evidence" value="ECO:0007669"/>
    <property type="project" value="UniProtKB-ARBA"/>
</dbReference>
<dbReference type="Pfam" id="PF22785">
    <property type="entry name" value="Tc-R-P"/>
    <property type="match status" value="1"/>
</dbReference>
<keyword evidence="5" id="KW-0963">Cytoplasm</keyword>
<dbReference type="GO" id="GO:0005815">
    <property type="term" value="C:microtubule organizing center"/>
    <property type="evidence" value="ECO:0007669"/>
    <property type="project" value="UniProtKB-ARBA"/>
</dbReference>
<reference evidence="16" key="1">
    <citation type="journal article" date="2020" name="Fungal Divers.">
        <title>Resolving the Mortierellaceae phylogeny through synthesis of multi-gene phylogenetics and phylogenomics.</title>
        <authorList>
            <person name="Vandepol N."/>
            <person name="Liber J."/>
            <person name="Desiro A."/>
            <person name="Na H."/>
            <person name="Kennedy M."/>
            <person name="Barry K."/>
            <person name="Grigoriev I.V."/>
            <person name="Miller A.N."/>
            <person name="O'Donnell K."/>
            <person name="Stajich J.E."/>
            <person name="Bonito G."/>
        </authorList>
    </citation>
    <scope>NUCLEOTIDE SEQUENCE</scope>
    <source>
        <strain evidence="16">CK1249</strain>
    </source>
</reference>
<feature type="region of interest" description="Disordered" evidence="13">
    <location>
        <begin position="411"/>
        <end position="455"/>
    </location>
</feature>
<feature type="region of interest" description="Disordered" evidence="13">
    <location>
        <begin position="1"/>
        <end position="135"/>
    </location>
</feature>
<accession>A0A9P6M338</accession>
<dbReference type="GO" id="GO:0031981">
    <property type="term" value="C:nuclear lumen"/>
    <property type="evidence" value="ECO:0007669"/>
    <property type="project" value="UniProtKB-ARBA"/>
</dbReference>
<feature type="compositionally biased region" description="Basic and acidic residues" evidence="13">
    <location>
        <begin position="849"/>
        <end position="865"/>
    </location>
</feature>
<dbReference type="AlphaFoldDB" id="A0A9P6M338"/>
<dbReference type="GO" id="GO:0005737">
    <property type="term" value="C:cytoplasm"/>
    <property type="evidence" value="ECO:0007669"/>
    <property type="project" value="UniProtKB-SubCell"/>
</dbReference>
<evidence type="ECO:0000256" key="8">
    <source>
        <dbReference type="ARBA" id="ARBA00022776"/>
    </source>
</evidence>
<dbReference type="CDD" id="cd17657">
    <property type="entry name" value="CDC14_N"/>
    <property type="match status" value="1"/>
</dbReference>
<keyword evidence="10" id="KW-0539">Nucleus</keyword>
<feature type="domain" description="Tyrosine specific protein phosphatases" evidence="15">
    <location>
        <begin position="513"/>
        <end position="579"/>
    </location>
</feature>
<feature type="compositionally biased region" description="Basic and acidic residues" evidence="13">
    <location>
        <begin position="117"/>
        <end position="126"/>
    </location>
</feature>
<feature type="compositionally biased region" description="Polar residues" evidence="13">
    <location>
        <begin position="873"/>
        <end position="887"/>
    </location>
</feature>
<evidence type="ECO:0000256" key="2">
    <source>
        <dbReference type="ARBA" id="ARBA00004496"/>
    </source>
</evidence>
<keyword evidence="8" id="KW-0498">Mitosis</keyword>
<dbReference type="EC" id="3.1.3.48" evidence="4"/>
<dbReference type="InterPro" id="IPR000387">
    <property type="entry name" value="Tyr_Pase_dom"/>
</dbReference>
<feature type="compositionally biased region" description="Low complexity" evidence="13">
    <location>
        <begin position="334"/>
        <end position="362"/>
    </location>
</feature>
<dbReference type="EMBL" id="JAAAHY010000453">
    <property type="protein sequence ID" value="KAF9963603.1"/>
    <property type="molecule type" value="Genomic_DNA"/>
</dbReference>
<dbReference type="GO" id="GO:0051301">
    <property type="term" value="P:cell division"/>
    <property type="evidence" value="ECO:0007669"/>
    <property type="project" value="UniProtKB-KW"/>
</dbReference>
<evidence type="ECO:0000313" key="17">
    <source>
        <dbReference type="Proteomes" id="UP000738359"/>
    </source>
</evidence>
<evidence type="ECO:0000256" key="5">
    <source>
        <dbReference type="ARBA" id="ARBA00022490"/>
    </source>
</evidence>
<dbReference type="OrthoDB" id="5632at2759"/>
<evidence type="ECO:0000256" key="7">
    <source>
        <dbReference type="ARBA" id="ARBA00022618"/>
    </source>
</evidence>
<keyword evidence="6" id="KW-0597">Phosphoprotein</keyword>
<sequence length="928" mass="102395">MTMSSQVIHKPLSSSALDTTLAPSGPSPPPATSDNCVAGKKHTSTPPPPPIPARSSRRPVSALLTNGRKLFKCPDDDQPSTESSGKDRSPTLESSRRDVVAGLHEDRLRPFATGEAQTREESDYPRPQRKQRKSRVAAAATVVEDIDREASNVCEIIEDRLYFMWTLVYPISTRRTTYLTVDKYLRYQPFFADFGPFDIADVFRFCCLMKERSEMLLHDETPEEAYAHVEFIYPAIKPYRDAGCGPSTFSLTILDCLRGLRKGLDRGLLRLDQFNVKEYEYYENPQNGDFNWITPSFIAFAAPQDTLTYSDLLKRQAEVLLPRGGSVADSGVDTSVTSESVAGSSSSESSTRSPTPSSIHSSNDISRRSTPSLQSTERVSEMKCGNHSSSAVIGSILEVSAVDTQATAESIPLDHHDDQDNNNQSESKSPASSNDQEHSRANKKASKSPAKRTPTRLSKSFRNILDYFSTHNVQSVIRLNDKTYDEAHFRARGIDHYDLQYPDGTCPPWDIVETFLDLCKDTIEHKHGVIAVHCMAGLGRTGTLIGVYLMRHYGMTARETIAFLRLMRPGSVVGPQQNWLVANEQRIRQTSWESRQEQLHQHQQQQQLLQRMDPHLAGRQDTTGSSPQSSKTQSPSASMIATPATDYEQVFSRANSEGLESTWFGVKAEVDDGAMEVLEDEEESAPSTSTEEAATGDESSLESAESMIQDDRMDEDSISASTELKATLVHGPVPLTDQRGRQVSFSSLESLSAAIENGSCWSDGSDHETTLQGRKVASEHIGSEDYVIPVQPRKAQPQQHEHHRQGRHEGSTYASSPPMASPKLSTTPALETSDDATLEKGPNQTLKAARHDETLSSKVDAHRPGNEPFLSANKHNPASPPSLNDSISPDDLSLTGQLSPQRGEHDAGSPWSHSKRLSSRTADHDMGR</sequence>
<organism evidence="16 17">
    <name type="scientific">Mortierella alpina</name>
    <name type="common">Oleaginous fungus</name>
    <name type="synonym">Mortierella renispora</name>
    <dbReference type="NCBI Taxonomy" id="64518"/>
    <lineage>
        <taxon>Eukaryota</taxon>
        <taxon>Fungi</taxon>
        <taxon>Fungi incertae sedis</taxon>
        <taxon>Mucoromycota</taxon>
        <taxon>Mortierellomycotina</taxon>
        <taxon>Mortierellomycetes</taxon>
        <taxon>Mortierellales</taxon>
        <taxon>Mortierellaceae</taxon>
        <taxon>Mortierella</taxon>
    </lineage>
</organism>
<keyword evidence="11" id="KW-0469">Meiosis</keyword>
<comment type="subcellular location">
    <subcellularLocation>
        <location evidence="2">Cytoplasm</location>
    </subcellularLocation>
    <subcellularLocation>
        <location evidence="1">Nucleus</location>
    </subcellularLocation>
</comment>
<dbReference type="InterPro" id="IPR003595">
    <property type="entry name" value="Tyr_Pase_cat"/>
</dbReference>
<evidence type="ECO:0000256" key="12">
    <source>
        <dbReference type="ARBA" id="ARBA00023306"/>
    </source>
</evidence>
<keyword evidence="7 16" id="KW-0132">Cell division</keyword>
<dbReference type="GO" id="GO:0000278">
    <property type="term" value="P:mitotic cell cycle"/>
    <property type="evidence" value="ECO:0007669"/>
    <property type="project" value="UniProtKB-ARBA"/>
</dbReference>
<keyword evidence="12" id="KW-0131">Cell cycle</keyword>
<dbReference type="InterPro" id="IPR029021">
    <property type="entry name" value="Prot-tyrosine_phosphatase-like"/>
</dbReference>
<dbReference type="GO" id="GO:0004725">
    <property type="term" value="F:protein tyrosine phosphatase activity"/>
    <property type="evidence" value="ECO:0007669"/>
    <property type="project" value="UniProtKB-EC"/>
</dbReference>
<dbReference type="Pfam" id="PF14671">
    <property type="entry name" value="DSPn"/>
    <property type="match status" value="2"/>
</dbReference>
<dbReference type="InterPro" id="IPR016130">
    <property type="entry name" value="Tyr_Pase_AS"/>
</dbReference>
<dbReference type="Gene3D" id="3.90.190.10">
    <property type="entry name" value="Protein tyrosine phosphatase superfamily"/>
    <property type="match status" value="3"/>
</dbReference>
<feature type="compositionally biased region" description="Low complexity" evidence="13">
    <location>
        <begin position="625"/>
        <end position="638"/>
    </location>
</feature>
<dbReference type="PROSITE" id="PS50056">
    <property type="entry name" value="TYR_PHOSPHATASE_2"/>
    <property type="match status" value="1"/>
</dbReference>
<dbReference type="Proteomes" id="UP000738359">
    <property type="component" value="Unassembled WGS sequence"/>
</dbReference>
<feature type="compositionally biased region" description="Polar residues" evidence="13">
    <location>
        <begin position="1"/>
        <end position="18"/>
    </location>
</feature>
<dbReference type="PANTHER" id="PTHR23339">
    <property type="entry name" value="TYROSINE SPECIFIC PROTEIN PHOSPHATASE AND DUAL SPECIFICITY PROTEIN PHOSPHATASE"/>
    <property type="match status" value="1"/>
</dbReference>
<feature type="compositionally biased region" description="Basic residues" evidence="13">
    <location>
        <begin position="441"/>
        <end position="454"/>
    </location>
</feature>
<protein>
    <recommendedName>
        <fullName evidence="4">protein-tyrosine-phosphatase</fullName>
        <ecNumber evidence="4">3.1.3.48</ecNumber>
    </recommendedName>
</protein>
<evidence type="ECO:0000313" key="16">
    <source>
        <dbReference type="EMBL" id="KAF9963603.1"/>
    </source>
</evidence>
<dbReference type="PROSITE" id="PS00383">
    <property type="entry name" value="TYR_PHOSPHATASE_1"/>
    <property type="match status" value="1"/>
</dbReference>